<dbReference type="PANTHER" id="PTHR42663:SF7">
    <property type="entry name" value="COENZYME PQQ SYNTHESIS PROTEIN B"/>
    <property type="match status" value="1"/>
</dbReference>
<dbReference type="CDD" id="cd16274">
    <property type="entry name" value="PQQB-like_MBL-fold"/>
    <property type="match status" value="1"/>
</dbReference>
<feature type="domain" description="Metallo-beta-lactamase" evidence="7">
    <location>
        <begin position="51"/>
        <end position="274"/>
    </location>
</feature>
<reference evidence="8" key="1">
    <citation type="submission" date="2019-11" db="EMBL/GenBank/DDBJ databases">
        <title>Description of new Acetobacter species.</title>
        <authorList>
            <person name="Cleenwerck I."/>
            <person name="Sombolestani A.S."/>
        </authorList>
    </citation>
    <scope>NUCLEOTIDE SEQUENCE</scope>
    <source>
        <strain evidence="8">LMG 1626</strain>
    </source>
</reference>
<dbReference type="RefSeq" id="WP_166316877.1">
    <property type="nucleotide sequence ID" value="NZ_WOTH01000026.1"/>
</dbReference>
<name>A0A967B693_9PROT</name>
<dbReference type="Proteomes" id="UP000597459">
    <property type="component" value="Unassembled WGS sequence"/>
</dbReference>
<evidence type="ECO:0000256" key="6">
    <source>
        <dbReference type="HAMAP-Rule" id="MF_00653"/>
    </source>
</evidence>
<dbReference type="SUPFAM" id="SSF56281">
    <property type="entry name" value="Metallo-hydrolase/oxidoreductase"/>
    <property type="match status" value="1"/>
</dbReference>
<evidence type="ECO:0000256" key="2">
    <source>
        <dbReference type="ARBA" id="ARBA00008481"/>
    </source>
</evidence>
<dbReference type="GO" id="GO:0018189">
    <property type="term" value="P:pyrroloquinoline quinone biosynthetic process"/>
    <property type="evidence" value="ECO:0007669"/>
    <property type="project" value="UniProtKB-UniRule"/>
</dbReference>
<evidence type="ECO:0000256" key="3">
    <source>
        <dbReference type="ARBA" id="ARBA00015084"/>
    </source>
</evidence>
<comment type="similarity">
    <text evidence="2 6">Belongs to the PqqB family.</text>
</comment>
<proteinExistence type="inferred from homology"/>
<comment type="caution">
    <text evidence="8">The sequence shown here is derived from an EMBL/GenBank/DDBJ whole genome shotgun (WGS) entry which is preliminary data.</text>
</comment>
<dbReference type="PANTHER" id="PTHR42663">
    <property type="entry name" value="HYDROLASE C777.06C-RELATED-RELATED"/>
    <property type="match status" value="1"/>
</dbReference>
<evidence type="ECO:0000256" key="4">
    <source>
        <dbReference type="ARBA" id="ARBA00022448"/>
    </source>
</evidence>
<keyword evidence="4 6" id="KW-0813">Transport</keyword>
<comment type="function">
    <text evidence="6">May be involved in the transport of PQQ or its precursor to the periplasm.</text>
</comment>
<organism evidence="8 9">
    <name type="scientific">Acetobacter estunensis</name>
    <dbReference type="NCBI Taxonomy" id="104097"/>
    <lineage>
        <taxon>Bacteria</taxon>
        <taxon>Pseudomonadati</taxon>
        <taxon>Pseudomonadota</taxon>
        <taxon>Alphaproteobacteria</taxon>
        <taxon>Acetobacterales</taxon>
        <taxon>Acetobacteraceae</taxon>
        <taxon>Acetobacter</taxon>
    </lineage>
</organism>
<accession>A0A967B693</accession>
<evidence type="ECO:0000313" key="9">
    <source>
        <dbReference type="Proteomes" id="UP000597459"/>
    </source>
</evidence>
<dbReference type="AlphaFoldDB" id="A0A967B693"/>
<dbReference type="NCBIfam" id="TIGR02108">
    <property type="entry name" value="PQQ_syn_pqqB"/>
    <property type="match status" value="1"/>
</dbReference>
<dbReference type="Gene3D" id="3.60.15.10">
    <property type="entry name" value="Ribonuclease Z/Hydroxyacylglutathione hydrolase-like"/>
    <property type="match status" value="1"/>
</dbReference>
<evidence type="ECO:0000256" key="5">
    <source>
        <dbReference type="ARBA" id="ARBA00022905"/>
    </source>
</evidence>
<evidence type="ECO:0000256" key="1">
    <source>
        <dbReference type="ARBA" id="ARBA00004886"/>
    </source>
</evidence>
<protein>
    <recommendedName>
        <fullName evidence="3 6">Coenzyme PQQ synthesis protein B</fullName>
    </recommendedName>
    <alternativeName>
        <fullName evidence="6">Pyrroloquinoline quinone biosynthesis protein B</fullName>
    </alternativeName>
</protein>
<dbReference type="InterPro" id="IPR036866">
    <property type="entry name" value="RibonucZ/Hydroxyglut_hydro"/>
</dbReference>
<keyword evidence="9" id="KW-1185">Reference proteome</keyword>
<dbReference type="HAMAP" id="MF_00653">
    <property type="entry name" value="PQQ_syn_PqqB"/>
    <property type="match status" value="1"/>
</dbReference>
<dbReference type="InterPro" id="IPR001279">
    <property type="entry name" value="Metallo-B-lactamas"/>
</dbReference>
<dbReference type="InterPro" id="IPR011842">
    <property type="entry name" value="PQQ_synth_PqqB"/>
</dbReference>
<keyword evidence="5 6" id="KW-0884">PQQ biosynthesis</keyword>
<sequence length="307" mass="33159">MIDLVVLGAAAGGGFPQWNSNAPGCQRARSGDPFAPSRTQASIALSGDGEHWFVVNASPDLRQQINQTPVLHPKTGLRSTPIAGVILTGAEVDTITGLLTLRERQPFEILATRQVLDQLDANPIFEALNRAVVTRNEVKLDETHTLTTLEGRPTGLSMTLFAVPGKVPLYAEKGADPAAIVENGETVGLDVTDGHARIVFIPGCARMTDRLRERLRGADLVLFDGTLWTDDEMLRAGLGEKTGKRMGHMSVNDSDGTIAAFRDLGVKRKVFIHINNSNPILLEDSPERAEAEAAGWEVSHDGMRITL</sequence>
<comment type="pathway">
    <text evidence="1 6">Cofactor biosynthesis; pyrroloquinoline quinone biosynthesis.</text>
</comment>
<evidence type="ECO:0000259" key="7">
    <source>
        <dbReference type="Pfam" id="PF12706"/>
    </source>
</evidence>
<gene>
    <name evidence="6 8" type="primary">pqqB</name>
    <name evidence="8" type="ORF">GOB87_11585</name>
</gene>
<evidence type="ECO:0000313" key="8">
    <source>
        <dbReference type="EMBL" id="NHO54582.1"/>
    </source>
</evidence>
<dbReference type="EMBL" id="WOTH01000026">
    <property type="protein sequence ID" value="NHO54582.1"/>
    <property type="molecule type" value="Genomic_DNA"/>
</dbReference>
<dbReference type="Pfam" id="PF12706">
    <property type="entry name" value="Lactamase_B_2"/>
    <property type="match status" value="1"/>
</dbReference>